<reference evidence="2 3" key="1">
    <citation type="submission" date="2024-05" db="EMBL/GenBank/DDBJ databases">
        <authorList>
            <person name="Duchaud E."/>
        </authorList>
    </citation>
    <scope>NUCLEOTIDE SEQUENCE [LARGE SCALE GENOMIC DNA]</scope>
    <source>
        <strain evidence="2">Ena-SAMPLE-TAB-13-05-2024-13:56:06:370-140308</strain>
    </source>
</reference>
<proteinExistence type="predicted"/>
<protein>
    <submittedName>
        <fullName evidence="2">Uncharacterized protein</fullName>
    </submittedName>
</protein>
<accession>A0ABP1EUB1</accession>
<evidence type="ECO:0000313" key="3">
    <source>
        <dbReference type="Proteomes" id="UP001497527"/>
    </source>
</evidence>
<evidence type="ECO:0000313" key="2">
    <source>
        <dbReference type="EMBL" id="CAL2102083.1"/>
    </source>
</evidence>
<keyword evidence="1" id="KW-1133">Transmembrane helix</keyword>
<name>A0ABP1EUB1_9FLAO</name>
<comment type="caution">
    <text evidence="2">The sequence shown here is derived from an EMBL/GenBank/DDBJ whole genome shotgun (WGS) entry which is preliminary data.</text>
</comment>
<evidence type="ECO:0000256" key="1">
    <source>
        <dbReference type="SAM" id="Phobius"/>
    </source>
</evidence>
<keyword evidence="1" id="KW-0472">Membrane</keyword>
<sequence length="64" mass="6993">MTSIILSFFLEKLTKNKNRLVSIKIIYTFGVMLAENKNINISITAISAVGIFIGTTIITTTGTL</sequence>
<keyword evidence="1" id="KW-0812">Transmembrane</keyword>
<organism evidence="2 3">
    <name type="scientific">Tenacibaculum polynesiense</name>
    <dbReference type="NCBI Taxonomy" id="3137857"/>
    <lineage>
        <taxon>Bacteria</taxon>
        <taxon>Pseudomonadati</taxon>
        <taxon>Bacteroidota</taxon>
        <taxon>Flavobacteriia</taxon>
        <taxon>Flavobacteriales</taxon>
        <taxon>Flavobacteriaceae</taxon>
        <taxon>Tenacibaculum</taxon>
    </lineage>
</organism>
<feature type="transmembrane region" description="Helical" evidence="1">
    <location>
        <begin position="39"/>
        <end position="58"/>
    </location>
</feature>
<gene>
    <name evidence="2" type="ORF">T190423A01A_10646</name>
</gene>
<keyword evidence="3" id="KW-1185">Reference proteome</keyword>
<dbReference type="Proteomes" id="UP001497527">
    <property type="component" value="Unassembled WGS sequence"/>
</dbReference>
<dbReference type="EMBL" id="CAXJIO010000010">
    <property type="protein sequence ID" value="CAL2102083.1"/>
    <property type="molecule type" value="Genomic_DNA"/>
</dbReference>